<feature type="domain" description="Disease resistance protein winged helix" evidence="6">
    <location>
        <begin position="787"/>
        <end position="852"/>
    </location>
</feature>
<evidence type="ECO:0000256" key="3">
    <source>
        <dbReference type="ARBA" id="ARBA00022821"/>
    </source>
</evidence>
<dbReference type="EMBL" id="PJQY01004004">
    <property type="protein sequence ID" value="PQM32640.1"/>
    <property type="molecule type" value="Genomic_DNA"/>
</dbReference>
<dbReference type="Pfam" id="PF18052">
    <property type="entry name" value="Rx_N"/>
    <property type="match status" value="1"/>
</dbReference>
<dbReference type="InterPro" id="IPR044974">
    <property type="entry name" value="Disease_R_plants"/>
</dbReference>
<dbReference type="InterPro" id="IPR032675">
    <property type="entry name" value="LRR_dom_sf"/>
</dbReference>
<keyword evidence="9" id="KW-1185">Reference proteome</keyword>
<dbReference type="Pfam" id="PF23559">
    <property type="entry name" value="WHD_DRP"/>
    <property type="match status" value="1"/>
</dbReference>
<evidence type="ECO:0000313" key="9">
    <source>
        <dbReference type="Proteomes" id="UP000250321"/>
    </source>
</evidence>
<sequence length="1263" mass="143694">MERNHAEAAGAQLRPSTGMEWKNTEAPASDNDRYIAIILSMASLAYKKESVTKSSAFIDSILKNARFFVIFVVFLLCRYVNHISMYQVLFFVSLTPLLLYFYIKHVPFMFLEEDIKWIRRESRLLDAIAEDAAKVMHLRDHIGTIQQHILDPRIYSGGVHIEGLDESEVAWLTKTRLGESEVAWLTKTISVVRKAKDLFKTFEKQRRDSHMISFVAMTTKNFMDIDGLFIETKRVKDDINETISMKKVHGINICESLERSRSIIRSLLERPIYEHDQEQRVDFKGRIASVAALTSSIVNTINSLTQNPVLLRKSIGEKIDSIKLQLLLLHPFLKEIEGLPFESKIEEAWVNEVEEVVQEADLAINNFSQRPANRISSWKARRKLEGDLRCIGTGLAELLKRKERYGFKFIRRDSSKFVYQSPHHNTSDDKIITTSVDRMYSYLNHKSAALGEVFYEVTSLCNQLKGMYKLVDDAGMVGSRFNSRVAWLKQMSIIVQSADKCVQAFIDDSSIIRRSNNLFKTRSGIKLCREIDRIQHTISLVVRSIKAYGIELREESSSVVGLEEDIQALVSQLTTHSEHHSVISILGIEGIGKTTLANKIFDHGAVSRHFTRRVWISLPWKSNVPWVQEVHDLVDEERYLLVLDNISTVDELNTLRAGFIPVTSSGSRILFTTRHSDLAKKFNNTPHQLRLRTKEESWKLFTQMVHFSPKEEMLAKEILGRCGGFPLAILRVGYLMSGEDVTAVDELEEVLEYIIENDPPSLQTYTIDSIKHLLPEHLSKCLSYLKLFPLDFEIPARRLIALWMAEGLVQVHGNNTITSEDVAGKYLSQLIGLGMIQIVERKLNGEVKTCRLPYSLPVCSLEATSSNHRVALRFKRNDLPITVGESLSKVASPLLSILSFDTREGNKPGEEIGNFLHKVIADGCFRPLQVLDLERVFRPEFPKAIGKLSNLKYLGLRWTYLQSIPTFIGDLLKLQTLDVKHTNVRALPSSIWKLQKLRHLYLNQSCRSKFVYQQGGSSLKNLQTLWGVFVDKDSPLKDGLDKLISLRKLGLAFQLGKIKQELIAEWIGKLKHLKSLRVRSVGETDESSYIIFMSLSGLINLSSLNLIGKLAPPIVAEFPKNLTDLTLSASLLPDDPMPELEKLSNLKLLCFYSNSYTGNKMLCSAGGFPRLVVLKLWNLEKLEVWHVEEKAMQSLRELEIRSCTNLKVPSGLRHLKSLIELKLTNMPEGFTATIAQTKAQLWDDLKHSPAITAVNWHPMPRKS</sequence>
<keyword evidence="1" id="KW-0677">Repeat</keyword>
<evidence type="ECO:0000259" key="6">
    <source>
        <dbReference type="Pfam" id="PF23559"/>
    </source>
</evidence>
<dbReference type="Gene3D" id="1.10.10.10">
    <property type="entry name" value="Winged helix-like DNA-binding domain superfamily/Winged helix DNA-binding domain"/>
    <property type="match status" value="1"/>
</dbReference>
<evidence type="ECO:0000259" key="7">
    <source>
        <dbReference type="Pfam" id="PF23598"/>
    </source>
</evidence>
<evidence type="ECO:0000259" key="5">
    <source>
        <dbReference type="Pfam" id="PF18052"/>
    </source>
</evidence>
<dbReference type="OrthoDB" id="611536at2759"/>
<dbReference type="GO" id="GO:0043531">
    <property type="term" value="F:ADP binding"/>
    <property type="evidence" value="ECO:0007669"/>
    <property type="project" value="InterPro"/>
</dbReference>
<dbReference type="InterPro" id="IPR002182">
    <property type="entry name" value="NB-ARC"/>
</dbReference>
<name>A0A314U5X1_PRUYE</name>
<dbReference type="InterPro" id="IPR036388">
    <property type="entry name" value="WH-like_DNA-bd_sf"/>
</dbReference>
<dbReference type="Proteomes" id="UP000250321">
    <property type="component" value="Unassembled WGS sequence"/>
</dbReference>
<evidence type="ECO:0000313" key="8">
    <source>
        <dbReference type="EMBL" id="PQM32640.1"/>
    </source>
</evidence>
<feature type="domain" description="NB-ARC" evidence="4">
    <location>
        <begin position="563"/>
        <end position="618"/>
    </location>
</feature>
<comment type="caution">
    <text evidence="8">The sequence shown here is derived from an EMBL/GenBank/DDBJ whole genome shotgun (WGS) entry which is preliminary data.</text>
</comment>
<dbReference type="InterPro" id="IPR027417">
    <property type="entry name" value="P-loop_NTPase"/>
</dbReference>
<evidence type="ECO:0000256" key="1">
    <source>
        <dbReference type="ARBA" id="ARBA00022737"/>
    </source>
</evidence>
<dbReference type="InterPro" id="IPR042197">
    <property type="entry name" value="Apaf_helical"/>
</dbReference>
<reference evidence="8 9" key="1">
    <citation type="submission" date="2018-02" db="EMBL/GenBank/DDBJ databases">
        <title>Draft genome of wild Prunus yedoensis var. nudiflora.</title>
        <authorList>
            <person name="Baek S."/>
            <person name="Kim J.-H."/>
            <person name="Choi K."/>
            <person name="Kim G.-B."/>
            <person name="Cho A."/>
            <person name="Jang H."/>
            <person name="Shin C.-H."/>
            <person name="Yu H.-J."/>
            <person name="Mun J.-H."/>
        </authorList>
    </citation>
    <scope>NUCLEOTIDE SEQUENCE [LARGE SCALE GENOMIC DNA]</scope>
    <source>
        <strain evidence="9">cv. Jeju island</strain>
        <tissue evidence="8">Leaf</tissue>
    </source>
</reference>
<dbReference type="Gene3D" id="1.10.8.430">
    <property type="entry name" value="Helical domain of apoptotic protease-activating factors"/>
    <property type="match status" value="1"/>
</dbReference>
<evidence type="ECO:0000256" key="2">
    <source>
        <dbReference type="ARBA" id="ARBA00022741"/>
    </source>
</evidence>
<dbReference type="InterPro" id="IPR041118">
    <property type="entry name" value="Rx_N"/>
</dbReference>
<dbReference type="AlphaFoldDB" id="A0A314U5X1"/>
<dbReference type="InterPro" id="IPR058922">
    <property type="entry name" value="WHD_DRP"/>
</dbReference>
<feature type="domain" description="NB-ARC" evidence="4">
    <location>
        <begin position="627"/>
        <end position="706"/>
    </location>
</feature>
<dbReference type="PANTHER" id="PTHR23155:SF955">
    <property type="entry name" value="AAA+ ATPASE DOMAIN-CONTAINING PROTEIN"/>
    <property type="match status" value="1"/>
</dbReference>
<dbReference type="Pfam" id="PF23598">
    <property type="entry name" value="LRR_14"/>
    <property type="match status" value="1"/>
</dbReference>
<dbReference type="InterPro" id="IPR055414">
    <property type="entry name" value="LRR_R13L4/SHOC2-like"/>
</dbReference>
<proteinExistence type="predicted"/>
<dbReference type="GO" id="GO:0098542">
    <property type="term" value="P:defense response to other organism"/>
    <property type="evidence" value="ECO:0007669"/>
    <property type="project" value="TreeGrafter"/>
</dbReference>
<dbReference type="PRINTS" id="PR00364">
    <property type="entry name" value="DISEASERSIST"/>
</dbReference>
<evidence type="ECO:0000259" key="4">
    <source>
        <dbReference type="Pfam" id="PF00931"/>
    </source>
</evidence>
<dbReference type="SUPFAM" id="SSF52058">
    <property type="entry name" value="L domain-like"/>
    <property type="match status" value="1"/>
</dbReference>
<organism evidence="8 9">
    <name type="scientific">Prunus yedoensis var. nudiflora</name>
    <dbReference type="NCBI Taxonomy" id="2094558"/>
    <lineage>
        <taxon>Eukaryota</taxon>
        <taxon>Viridiplantae</taxon>
        <taxon>Streptophyta</taxon>
        <taxon>Embryophyta</taxon>
        <taxon>Tracheophyta</taxon>
        <taxon>Spermatophyta</taxon>
        <taxon>Magnoliopsida</taxon>
        <taxon>eudicotyledons</taxon>
        <taxon>Gunneridae</taxon>
        <taxon>Pentapetalae</taxon>
        <taxon>rosids</taxon>
        <taxon>fabids</taxon>
        <taxon>Rosales</taxon>
        <taxon>Rosaceae</taxon>
        <taxon>Amygdaloideae</taxon>
        <taxon>Amygdaleae</taxon>
        <taxon>Prunus</taxon>
    </lineage>
</organism>
<dbReference type="SUPFAM" id="SSF52540">
    <property type="entry name" value="P-loop containing nucleoside triphosphate hydrolases"/>
    <property type="match status" value="1"/>
</dbReference>
<protein>
    <submittedName>
        <fullName evidence="8">Putative disease resistance protein</fullName>
    </submittedName>
</protein>
<feature type="domain" description="Disease resistance N-terminal" evidence="5">
    <location>
        <begin position="295"/>
        <end position="373"/>
    </location>
</feature>
<feature type="domain" description="Disease resistance R13L4/SHOC-2-like LRR" evidence="7">
    <location>
        <begin position="924"/>
        <end position="1243"/>
    </location>
</feature>
<gene>
    <name evidence="8" type="ORF">Pyn_32366</name>
</gene>
<keyword evidence="3" id="KW-0611">Plant defense</keyword>
<dbReference type="PANTHER" id="PTHR23155">
    <property type="entry name" value="DISEASE RESISTANCE PROTEIN RP"/>
    <property type="match status" value="1"/>
</dbReference>
<dbReference type="Gene3D" id="3.80.10.10">
    <property type="entry name" value="Ribonuclease Inhibitor"/>
    <property type="match status" value="1"/>
</dbReference>
<dbReference type="Gene3D" id="3.40.50.300">
    <property type="entry name" value="P-loop containing nucleotide triphosphate hydrolases"/>
    <property type="match status" value="2"/>
</dbReference>
<dbReference type="Pfam" id="PF00931">
    <property type="entry name" value="NB-ARC"/>
    <property type="match status" value="2"/>
</dbReference>
<dbReference type="STRING" id="2094558.A0A314U5X1"/>
<keyword evidence="2" id="KW-0547">Nucleotide-binding</keyword>
<accession>A0A314U5X1</accession>